<protein>
    <recommendedName>
        <fullName evidence="2">Antitoxin</fullName>
    </recommendedName>
</protein>
<gene>
    <name evidence="3" type="ORF">KZZ10_12795</name>
</gene>
<evidence type="ECO:0000256" key="2">
    <source>
        <dbReference type="RuleBase" id="RU362080"/>
    </source>
</evidence>
<comment type="function">
    <text evidence="2">Antitoxin component of a type II toxin-antitoxin (TA) system.</text>
</comment>
<dbReference type="InterPro" id="IPR036165">
    <property type="entry name" value="YefM-like_sf"/>
</dbReference>
<reference evidence="3" key="1">
    <citation type="submission" date="2021-07" db="EMBL/GenBank/DDBJ databases">
        <title>New genus and species of the family Alcaligenaceae.</title>
        <authorList>
            <person name="Hahn M.W."/>
        </authorList>
    </citation>
    <scope>NUCLEOTIDE SEQUENCE</scope>
    <source>
        <strain evidence="3">LF4-65</strain>
    </source>
</reference>
<dbReference type="InterPro" id="IPR006442">
    <property type="entry name" value="Antitoxin_Phd/YefM"/>
</dbReference>
<evidence type="ECO:0000313" key="4">
    <source>
        <dbReference type="Proteomes" id="UP000739565"/>
    </source>
</evidence>
<proteinExistence type="inferred from homology"/>
<comment type="similarity">
    <text evidence="1 2">Belongs to the phD/YefM antitoxin family.</text>
</comment>
<dbReference type="RefSeq" id="WP_259661921.1">
    <property type="nucleotide sequence ID" value="NZ_JAHXRI010000010.1"/>
</dbReference>
<sequence length="81" mass="8999">MQTVNIHEAKTHLSKLIDQATKGDSFVIAKAGKPMVLVVPYQAAEPRPPKRLGFLQDQFAIPDDFDNMGQAEIEQMFSGKL</sequence>
<dbReference type="Gene3D" id="3.40.1620.10">
    <property type="entry name" value="YefM-like domain"/>
    <property type="match status" value="1"/>
</dbReference>
<accession>A0A953NDU2</accession>
<dbReference type="Pfam" id="PF02604">
    <property type="entry name" value="PhdYeFM_antitox"/>
    <property type="match status" value="1"/>
</dbReference>
<dbReference type="NCBIfam" id="TIGR01552">
    <property type="entry name" value="phd_fam"/>
    <property type="match status" value="1"/>
</dbReference>
<evidence type="ECO:0000256" key="1">
    <source>
        <dbReference type="ARBA" id="ARBA00009981"/>
    </source>
</evidence>
<keyword evidence="4" id="KW-1185">Reference proteome</keyword>
<dbReference type="SUPFAM" id="SSF143120">
    <property type="entry name" value="YefM-like"/>
    <property type="match status" value="1"/>
</dbReference>
<dbReference type="EMBL" id="JAHXRI010000010">
    <property type="protein sequence ID" value="MBZ1351525.1"/>
    <property type="molecule type" value="Genomic_DNA"/>
</dbReference>
<evidence type="ECO:0000313" key="3">
    <source>
        <dbReference type="EMBL" id="MBZ1351525.1"/>
    </source>
</evidence>
<name>A0A953NDU2_9BURK</name>
<comment type="caution">
    <text evidence="3">The sequence shown here is derived from an EMBL/GenBank/DDBJ whole genome shotgun (WGS) entry which is preliminary data.</text>
</comment>
<organism evidence="3 4">
    <name type="scientific">Zwartia hollandica</name>
    <dbReference type="NCBI Taxonomy" id="324606"/>
    <lineage>
        <taxon>Bacteria</taxon>
        <taxon>Pseudomonadati</taxon>
        <taxon>Pseudomonadota</taxon>
        <taxon>Betaproteobacteria</taxon>
        <taxon>Burkholderiales</taxon>
        <taxon>Alcaligenaceae</taxon>
        <taxon>Zwartia</taxon>
    </lineage>
</organism>
<dbReference type="AlphaFoldDB" id="A0A953NDU2"/>
<dbReference type="Proteomes" id="UP000739565">
    <property type="component" value="Unassembled WGS sequence"/>
</dbReference>